<dbReference type="SUPFAM" id="SSF52151">
    <property type="entry name" value="FabD/lysophospholipase-like"/>
    <property type="match status" value="1"/>
</dbReference>
<dbReference type="EC" id="2.3.1.39" evidence="2"/>
<dbReference type="SUPFAM" id="SSF55048">
    <property type="entry name" value="Probable ACP-binding domain of malonyl-CoA ACP transacylase"/>
    <property type="match status" value="1"/>
</dbReference>
<dbReference type="InterPro" id="IPR014043">
    <property type="entry name" value="Acyl_transferase_dom"/>
</dbReference>
<evidence type="ECO:0000256" key="5">
    <source>
        <dbReference type="ARBA" id="ARBA00048462"/>
    </source>
</evidence>
<evidence type="ECO:0000256" key="4">
    <source>
        <dbReference type="ARBA" id="ARBA00023315"/>
    </source>
</evidence>
<dbReference type="FunFam" id="3.30.70.250:FF:000001">
    <property type="entry name" value="Malonyl CoA-acyl carrier protein transacylase"/>
    <property type="match status" value="1"/>
</dbReference>
<evidence type="ECO:0000313" key="7">
    <source>
        <dbReference type="EMBL" id="PZQ45489.1"/>
    </source>
</evidence>
<keyword evidence="3" id="KW-0808">Transferase</keyword>
<reference evidence="7 8" key="1">
    <citation type="submission" date="2017-08" db="EMBL/GenBank/DDBJ databases">
        <title>Infants hospitalized years apart are colonized by the same room-sourced microbial strains.</title>
        <authorList>
            <person name="Brooks B."/>
            <person name="Olm M.R."/>
            <person name="Firek B.A."/>
            <person name="Baker R."/>
            <person name="Thomas B.C."/>
            <person name="Morowitz M.J."/>
            <person name="Banfield J.F."/>
        </authorList>
    </citation>
    <scope>NUCLEOTIDE SEQUENCE [LARGE SCALE GENOMIC DNA]</scope>
    <source>
        <strain evidence="7">S2_005_002_R2_29</strain>
    </source>
</reference>
<comment type="caution">
    <text evidence="7">The sequence shown here is derived from an EMBL/GenBank/DDBJ whole genome shotgun (WGS) entry which is preliminary data.</text>
</comment>
<dbReference type="Gene3D" id="3.40.366.10">
    <property type="entry name" value="Malonyl-Coenzyme A Acyl Carrier Protein, domain 2"/>
    <property type="match status" value="1"/>
</dbReference>
<dbReference type="InterPro" id="IPR016035">
    <property type="entry name" value="Acyl_Trfase/lysoPLipase"/>
</dbReference>
<evidence type="ECO:0000256" key="2">
    <source>
        <dbReference type="ARBA" id="ARBA00013258"/>
    </source>
</evidence>
<evidence type="ECO:0000313" key="8">
    <source>
        <dbReference type="Proteomes" id="UP000249417"/>
    </source>
</evidence>
<dbReference type="PANTHER" id="PTHR42681:SF1">
    <property type="entry name" value="MALONYL-COA-ACYL CARRIER PROTEIN TRANSACYLASE, MITOCHONDRIAL"/>
    <property type="match status" value="1"/>
</dbReference>
<dbReference type="GO" id="GO:0006633">
    <property type="term" value="P:fatty acid biosynthetic process"/>
    <property type="evidence" value="ECO:0007669"/>
    <property type="project" value="TreeGrafter"/>
</dbReference>
<dbReference type="SMART" id="SM00827">
    <property type="entry name" value="PKS_AT"/>
    <property type="match status" value="1"/>
</dbReference>
<dbReference type="InterPro" id="IPR001227">
    <property type="entry name" value="Ac_transferase_dom_sf"/>
</dbReference>
<protein>
    <recommendedName>
        <fullName evidence="2">[acyl-carrier-protein] S-malonyltransferase</fullName>
        <ecNumber evidence="2">2.3.1.39</ecNumber>
    </recommendedName>
</protein>
<evidence type="ECO:0000256" key="3">
    <source>
        <dbReference type="ARBA" id="ARBA00022679"/>
    </source>
</evidence>
<feature type="non-terminal residue" evidence="7">
    <location>
        <position position="1"/>
    </location>
</feature>
<comment type="catalytic activity">
    <reaction evidence="5">
        <text>holo-[ACP] + malonyl-CoA = malonyl-[ACP] + CoA</text>
        <dbReference type="Rhea" id="RHEA:41792"/>
        <dbReference type="Rhea" id="RHEA-COMP:9623"/>
        <dbReference type="Rhea" id="RHEA-COMP:9685"/>
        <dbReference type="ChEBI" id="CHEBI:57287"/>
        <dbReference type="ChEBI" id="CHEBI:57384"/>
        <dbReference type="ChEBI" id="CHEBI:64479"/>
        <dbReference type="ChEBI" id="CHEBI:78449"/>
        <dbReference type="EC" id="2.3.1.39"/>
    </reaction>
</comment>
<dbReference type="PANTHER" id="PTHR42681">
    <property type="entry name" value="MALONYL-COA-ACYL CARRIER PROTEIN TRANSACYLASE, MITOCHONDRIAL"/>
    <property type="match status" value="1"/>
</dbReference>
<dbReference type="InterPro" id="IPR050858">
    <property type="entry name" value="Mal-CoA-ACP_Trans/PKS_FabD"/>
</dbReference>
<feature type="domain" description="Malonyl-CoA:ACP transacylase (MAT)" evidence="6">
    <location>
        <begin position="2"/>
        <end position="257"/>
    </location>
</feature>
<evidence type="ECO:0000256" key="1">
    <source>
        <dbReference type="ARBA" id="ARBA00008217"/>
    </source>
</evidence>
<accession>A0A2W5MZB4</accession>
<dbReference type="InterPro" id="IPR016036">
    <property type="entry name" value="Malonyl_transacylase_ACP-bd"/>
</dbReference>
<sequence length="259" mass="27106">WVSIERAHSMAVAKILRKQGGIKFEEVCSFMAGHSLGEYSALTAAGSLDLGVTAKLLKTRGKAMQKAVPVGIGAMAAILGLNLPDVQDVVKKATAEGGKEVVCQAANDNSDGQIVVSGHAGAVNAAIALATEAGAKRAILLPVSAPFHCSLMAPAAQEMAYALADTNIRPPFVPVVSNVTAKGVSEPSDIRRLLVDQITGMVRWRESVQWMKEQGVTEMVELGAGKVLAGLVKRIEKDIACDSVGTPEQIEVLIAKLKG</sequence>
<dbReference type="AlphaFoldDB" id="A0A2W5MZB4"/>
<dbReference type="Gene3D" id="3.30.70.250">
    <property type="entry name" value="Malonyl-CoA ACP transacylase, ACP-binding"/>
    <property type="match status" value="1"/>
</dbReference>
<proteinExistence type="inferred from homology"/>
<gene>
    <name evidence="7" type="ORF">DI551_07155</name>
</gene>
<dbReference type="Pfam" id="PF00698">
    <property type="entry name" value="Acyl_transf_1"/>
    <property type="match status" value="1"/>
</dbReference>
<dbReference type="GO" id="GO:0004314">
    <property type="term" value="F:[acyl-carrier-protein] S-malonyltransferase activity"/>
    <property type="evidence" value="ECO:0007669"/>
    <property type="project" value="UniProtKB-EC"/>
</dbReference>
<evidence type="ECO:0000259" key="6">
    <source>
        <dbReference type="SMART" id="SM00827"/>
    </source>
</evidence>
<dbReference type="Proteomes" id="UP000249417">
    <property type="component" value="Unassembled WGS sequence"/>
</dbReference>
<dbReference type="GO" id="GO:0005829">
    <property type="term" value="C:cytosol"/>
    <property type="evidence" value="ECO:0007669"/>
    <property type="project" value="TreeGrafter"/>
</dbReference>
<dbReference type="EMBL" id="QFQB01000047">
    <property type="protein sequence ID" value="PZQ45489.1"/>
    <property type="molecule type" value="Genomic_DNA"/>
</dbReference>
<organism evidence="7 8">
    <name type="scientific">Micavibrio aeruginosavorus</name>
    <dbReference type="NCBI Taxonomy" id="349221"/>
    <lineage>
        <taxon>Bacteria</taxon>
        <taxon>Pseudomonadati</taxon>
        <taxon>Bdellovibrionota</taxon>
        <taxon>Bdellovibrionia</taxon>
        <taxon>Bdellovibrionales</taxon>
        <taxon>Pseudobdellovibrionaceae</taxon>
        <taxon>Micavibrio</taxon>
    </lineage>
</organism>
<comment type="similarity">
    <text evidence="1">Belongs to the FabD family.</text>
</comment>
<keyword evidence="4" id="KW-0012">Acyltransferase</keyword>
<name>A0A2W5MZB4_9BACT</name>